<evidence type="ECO:0000313" key="2">
    <source>
        <dbReference type="EMBL" id="EZP75832.1"/>
    </source>
</evidence>
<dbReference type="RefSeq" id="WP_043905194.1">
    <property type="nucleotide sequence ID" value="NZ_CM002692.1"/>
</dbReference>
<gene>
    <name evidence="2" type="ORF">H839_11184</name>
</gene>
<evidence type="ECO:0000313" key="3">
    <source>
        <dbReference type="Proteomes" id="UP000023566"/>
    </source>
</evidence>
<proteinExistence type="predicted"/>
<feature type="domain" description="N-acetyltransferase" evidence="1">
    <location>
        <begin position="1"/>
        <end position="145"/>
    </location>
</feature>
<sequence>MEYRIYEGFPPYDILESVMHLYETIFQTSSESIRNKMQKVDRLLVLVALDNGKVVGFKVGYEQDANEFYSWIGGVDSAYRRQGIGSTLMTMQHDWLKQHGYSVVTTKTKNKWRNMLILNLRHGFDIIGTYTDEKGEPKIILKKQL</sequence>
<dbReference type="Proteomes" id="UP000023566">
    <property type="component" value="Chromosome"/>
</dbReference>
<organism evidence="2 3">
    <name type="scientific">Parageobacillus genomosp. 1</name>
    <dbReference type="NCBI Taxonomy" id="1295642"/>
    <lineage>
        <taxon>Bacteria</taxon>
        <taxon>Bacillati</taxon>
        <taxon>Bacillota</taxon>
        <taxon>Bacilli</taxon>
        <taxon>Bacillales</taxon>
        <taxon>Anoxybacillaceae</taxon>
        <taxon>Parageobacillus</taxon>
    </lineage>
</organism>
<dbReference type="InterPro" id="IPR000182">
    <property type="entry name" value="GNAT_dom"/>
</dbReference>
<reference evidence="2 3" key="1">
    <citation type="journal article" date="2014" name="Appl. Microbiol. Biotechnol.">
        <title>Transformable facultative thermophile Geobacillus stearothermophilus NUB3621 as a host strain for metabolic engineering.</title>
        <authorList>
            <person name="Blanchard K."/>
            <person name="Robic S."/>
            <person name="Matsumura I."/>
        </authorList>
    </citation>
    <scope>NUCLEOTIDE SEQUENCE [LARGE SCALE GENOMIC DNA]</scope>
    <source>
        <strain evidence="2 3">NUB3621</strain>
    </source>
</reference>
<dbReference type="EMBL" id="AOTZ01000006">
    <property type="protein sequence ID" value="EZP75832.1"/>
    <property type="molecule type" value="Genomic_DNA"/>
</dbReference>
<dbReference type="PROSITE" id="PS51186">
    <property type="entry name" value="GNAT"/>
    <property type="match status" value="1"/>
</dbReference>
<keyword evidence="3" id="KW-1185">Reference proteome</keyword>
<dbReference type="Pfam" id="PF00583">
    <property type="entry name" value="Acetyltransf_1"/>
    <property type="match status" value="1"/>
</dbReference>
<accession>A0ABC9VBU5</accession>
<name>A0ABC9VBU5_9BACL</name>
<evidence type="ECO:0000259" key="1">
    <source>
        <dbReference type="PROSITE" id="PS51186"/>
    </source>
</evidence>
<dbReference type="SUPFAM" id="SSF55729">
    <property type="entry name" value="Acyl-CoA N-acyltransferases (Nat)"/>
    <property type="match status" value="1"/>
</dbReference>
<dbReference type="Gene3D" id="3.40.630.30">
    <property type="match status" value="1"/>
</dbReference>
<dbReference type="CDD" id="cd04301">
    <property type="entry name" value="NAT_SF"/>
    <property type="match status" value="1"/>
</dbReference>
<dbReference type="AlphaFoldDB" id="A0ABC9VBU5"/>
<comment type="caution">
    <text evidence="2">The sequence shown here is derived from an EMBL/GenBank/DDBJ whole genome shotgun (WGS) entry which is preliminary data.</text>
</comment>
<dbReference type="InterPro" id="IPR016181">
    <property type="entry name" value="Acyl_CoA_acyltransferase"/>
</dbReference>
<protein>
    <recommendedName>
        <fullName evidence="1">N-acetyltransferase domain-containing protein</fullName>
    </recommendedName>
</protein>